<dbReference type="Pfam" id="PF04227">
    <property type="entry name" value="Indigoidine_A"/>
    <property type="match status" value="1"/>
</dbReference>
<keyword evidence="1" id="KW-0479">Metal-binding</keyword>
<proteinExistence type="predicted"/>
<gene>
    <name evidence="6" type="ORF">BJ554DRAFT_5613</name>
</gene>
<evidence type="ECO:0000256" key="2">
    <source>
        <dbReference type="ARBA" id="ARBA00022801"/>
    </source>
</evidence>
<keyword evidence="3" id="KW-0464">Manganese</keyword>
<evidence type="ECO:0000256" key="4">
    <source>
        <dbReference type="ARBA" id="ARBA00023239"/>
    </source>
</evidence>
<accession>A0A8H7ZZI5</accession>
<dbReference type="GO" id="GO:0004730">
    <property type="term" value="F:pseudouridylate synthase activity"/>
    <property type="evidence" value="ECO:0007669"/>
    <property type="project" value="InterPro"/>
</dbReference>
<organism evidence="6 7">
    <name type="scientific">Olpidium bornovanus</name>
    <dbReference type="NCBI Taxonomy" id="278681"/>
    <lineage>
        <taxon>Eukaryota</taxon>
        <taxon>Fungi</taxon>
        <taxon>Fungi incertae sedis</taxon>
        <taxon>Olpidiomycota</taxon>
        <taxon>Olpidiomycotina</taxon>
        <taxon>Olpidiomycetes</taxon>
        <taxon>Olpidiales</taxon>
        <taxon>Olpidiaceae</taxon>
        <taxon>Olpidium</taxon>
    </lineage>
</organism>
<dbReference type="GO" id="GO:0046872">
    <property type="term" value="F:metal ion binding"/>
    <property type="evidence" value="ECO:0007669"/>
    <property type="project" value="UniProtKB-KW"/>
</dbReference>
<dbReference type="InterPro" id="IPR022830">
    <property type="entry name" value="Indigdn_synthA-like"/>
</dbReference>
<dbReference type="Proteomes" id="UP000673691">
    <property type="component" value="Unassembled WGS sequence"/>
</dbReference>
<dbReference type="GO" id="GO:0005737">
    <property type="term" value="C:cytoplasm"/>
    <property type="evidence" value="ECO:0007669"/>
    <property type="project" value="TreeGrafter"/>
</dbReference>
<protein>
    <submittedName>
        <fullName evidence="6">Pseudouridine-5'-phosphate glycosidase</fullName>
    </submittedName>
</protein>
<dbReference type="PANTHER" id="PTHR42909:SF1">
    <property type="entry name" value="CARBOHYDRATE KINASE PFKB DOMAIN-CONTAINING PROTEIN"/>
    <property type="match status" value="1"/>
</dbReference>
<keyword evidence="2" id="KW-0378">Hydrolase</keyword>
<evidence type="ECO:0000256" key="3">
    <source>
        <dbReference type="ARBA" id="ARBA00023211"/>
    </source>
</evidence>
<dbReference type="AlphaFoldDB" id="A0A8H7ZZI5"/>
<name>A0A8H7ZZI5_9FUNG</name>
<dbReference type="InterPro" id="IPR007342">
    <property type="entry name" value="PsuG"/>
</dbReference>
<evidence type="ECO:0000313" key="7">
    <source>
        <dbReference type="Proteomes" id="UP000673691"/>
    </source>
</evidence>
<evidence type="ECO:0000256" key="1">
    <source>
        <dbReference type="ARBA" id="ARBA00022723"/>
    </source>
</evidence>
<keyword evidence="7" id="KW-1185">Reference proteome</keyword>
<keyword evidence="4" id="KW-0456">Lyase</keyword>
<evidence type="ECO:0000256" key="5">
    <source>
        <dbReference type="ARBA" id="ARBA00023295"/>
    </source>
</evidence>
<dbReference type="Gene3D" id="3.40.1790.10">
    <property type="entry name" value="Indigoidine synthase domain"/>
    <property type="match status" value="1"/>
</dbReference>
<keyword evidence="5 6" id="KW-0326">Glycosidase</keyword>
<comment type="caution">
    <text evidence="6">The sequence shown here is derived from an EMBL/GenBank/DDBJ whole genome shotgun (WGS) entry which is preliminary data.</text>
</comment>
<dbReference type="PANTHER" id="PTHR42909">
    <property type="entry name" value="ZGC:136858"/>
    <property type="match status" value="1"/>
</dbReference>
<dbReference type="GO" id="GO:0016798">
    <property type="term" value="F:hydrolase activity, acting on glycosyl bonds"/>
    <property type="evidence" value="ECO:0007669"/>
    <property type="project" value="UniProtKB-KW"/>
</dbReference>
<dbReference type="OrthoDB" id="198885at2759"/>
<reference evidence="6 7" key="1">
    <citation type="journal article" name="Sci. Rep.">
        <title>Genome-scale phylogenetic analyses confirm Olpidium as the closest living zoosporic fungus to the non-flagellated, terrestrial fungi.</title>
        <authorList>
            <person name="Chang Y."/>
            <person name="Rochon D."/>
            <person name="Sekimoto S."/>
            <person name="Wang Y."/>
            <person name="Chovatia M."/>
            <person name="Sandor L."/>
            <person name="Salamov A."/>
            <person name="Grigoriev I.V."/>
            <person name="Stajich J.E."/>
            <person name="Spatafora J.W."/>
        </authorList>
    </citation>
    <scope>NUCLEOTIDE SEQUENCE [LARGE SCALE GENOMIC DNA]</scope>
    <source>
        <strain evidence="6">S191</strain>
    </source>
</reference>
<evidence type="ECO:0000313" key="6">
    <source>
        <dbReference type="EMBL" id="KAG5462092.1"/>
    </source>
</evidence>
<dbReference type="EMBL" id="JAEFCI010002638">
    <property type="protein sequence ID" value="KAG5462092.1"/>
    <property type="molecule type" value="Genomic_DNA"/>
</dbReference>
<sequence length="210" mass="22340">MRAHALSSPSFTGGVHRGAEHTDLNELGRTPVAVICAGVKSILDISKTLEYLETQGVTVATVSEEHADFPAFFARSSGERSPLTLRDAEGCAALIESEPLFYGPQAANHQLELNSGMVFAVPIPQEQSFEGNEVERAIKEAVEEAERKSITGRDVTPFILKRVNELSCGRSLSANVALVLNNAKVGAAIARHLQILEDAAQGSAFAGTAI</sequence>
<dbReference type="SUPFAM" id="SSF110581">
    <property type="entry name" value="Indigoidine synthase A-like"/>
    <property type="match status" value="1"/>
</dbReference>